<reference evidence="2 3" key="1">
    <citation type="submission" date="2020-08" db="EMBL/GenBank/DDBJ databases">
        <title>A Genomic Blueprint of the Chicken Gut Microbiome.</title>
        <authorList>
            <person name="Gilroy R."/>
            <person name="Ravi A."/>
            <person name="Getino M."/>
            <person name="Pursley I."/>
            <person name="Horton D.L."/>
            <person name="Alikhan N.-F."/>
            <person name="Baker D."/>
            <person name="Gharbi K."/>
            <person name="Hall N."/>
            <person name="Watson M."/>
            <person name="Adriaenssens E.M."/>
            <person name="Foster-Nyarko E."/>
            <person name="Jarju S."/>
            <person name="Secka A."/>
            <person name="Antonio M."/>
            <person name="Oren A."/>
            <person name="Chaudhuri R."/>
            <person name="La Ragione R.M."/>
            <person name="Hildebrand F."/>
            <person name="Pallen M.J."/>
        </authorList>
    </citation>
    <scope>NUCLEOTIDE SEQUENCE [LARGE SCALE GENOMIC DNA]</scope>
    <source>
        <strain evidence="2 3">Sa1BUA1</strain>
    </source>
</reference>
<feature type="transmembrane region" description="Helical" evidence="1">
    <location>
        <begin position="35"/>
        <end position="53"/>
    </location>
</feature>
<proteinExistence type="predicted"/>
<sequence length="64" mass="6739">MNQQARPGVSEIVTFAAAALCAALGLFVSPRYGGATWVVLAVAALLVWQGLVLRRRRTGPASQT</sequence>
<accession>A0ABR8Z5I5</accession>
<name>A0ABR8Z5I5_9MICO</name>
<organism evidence="2 3">
    <name type="scientific">Oceanitalea stevensii</name>
    <dbReference type="NCBI Taxonomy" id="2763072"/>
    <lineage>
        <taxon>Bacteria</taxon>
        <taxon>Bacillati</taxon>
        <taxon>Actinomycetota</taxon>
        <taxon>Actinomycetes</taxon>
        <taxon>Micrococcales</taxon>
        <taxon>Bogoriellaceae</taxon>
        <taxon>Georgenia</taxon>
    </lineage>
</organism>
<protein>
    <submittedName>
        <fullName evidence="2">Uncharacterized protein</fullName>
    </submittedName>
</protein>
<keyword evidence="1" id="KW-0812">Transmembrane</keyword>
<dbReference type="EMBL" id="JACSPO010000013">
    <property type="protein sequence ID" value="MBD8063592.1"/>
    <property type="molecule type" value="Genomic_DNA"/>
</dbReference>
<evidence type="ECO:0000256" key="1">
    <source>
        <dbReference type="SAM" id="Phobius"/>
    </source>
</evidence>
<dbReference type="RefSeq" id="WP_251840691.1">
    <property type="nucleotide sequence ID" value="NZ_JACSPO010000013.1"/>
</dbReference>
<feature type="transmembrane region" description="Helical" evidence="1">
    <location>
        <begin position="12"/>
        <end position="29"/>
    </location>
</feature>
<evidence type="ECO:0000313" key="2">
    <source>
        <dbReference type="EMBL" id="MBD8063592.1"/>
    </source>
</evidence>
<keyword evidence="1" id="KW-1133">Transmembrane helix</keyword>
<comment type="caution">
    <text evidence="2">The sequence shown here is derived from an EMBL/GenBank/DDBJ whole genome shotgun (WGS) entry which is preliminary data.</text>
</comment>
<evidence type="ECO:0000313" key="3">
    <source>
        <dbReference type="Proteomes" id="UP000661894"/>
    </source>
</evidence>
<keyword evidence="3" id="KW-1185">Reference proteome</keyword>
<dbReference type="Proteomes" id="UP000661894">
    <property type="component" value="Unassembled WGS sequence"/>
</dbReference>
<gene>
    <name evidence="2" type="ORF">H9624_14815</name>
</gene>
<keyword evidence="1" id="KW-0472">Membrane</keyword>